<organism evidence="7 8">
    <name type="scientific">Knoellia flava TL1</name>
    <dbReference type="NCBI Taxonomy" id="1385518"/>
    <lineage>
        <taxon>Bacteria</taxon>
        <taxon>Bacillati</taxon>
        <taxon>Actinomycetota</taxon>
        <taxon>Actinomycetes</taxon>
        <taxon>Micrococcales</taxon>
        <taxon>Intrasporangiaceae</taxon>
        <taxon>Knoellia</taxon>
    </lineage>
</organism>
<evidence type="ECO:0000256" key="4">
    <source>
        <dbReference type="ARBA" id="ARBA00023015"/>
    </source>
</evidence>
<keyword evidence="5" id="KW-0238">DNA-binding</keyword>
<dbReference type="Pfam" id="PF01475">
    <property type="entry name" value="FUR"/>
    <property type="match status" value="1"/>
</dbReference>
<evidence type="ECO:0000313" key="7">
    <source>
        <dbReference type="EMBL" id="KGN35769.1"/>
    </source>
</evidence>
<evidence type="ECO:0000256" key="1">
    <source>
        <dbReference type="ARBA" id="ARBA00007957"/>
    </source>
</evidence>
<keyword evidence="2" id="KW-0678">Repressor</keyword>
<evidence type="ECO:0000256" key="3">
    <source>
        <dbReference type="ARBA" id="ARBA00022833"/>
    </source>
</evidence>
<dbReference type="CDD" id="cd07153">
    <property type="entry name" value="Fur_like"/>
    <property type="match status" value="1"/>
</dbReference>
<keyword evidence="4" id="KW-0805">Transcription regulation</keyword>
<comment type="caution">
    <text evidence="7">The sequence shown here is derived from an EMBL/GenBank/DDBJ whole genome shotgun (WGS) entry which is preliminary data.</text>
</comment>
<keyword evidence="6" id="KW-0804">Transcription</keyword>
<dbReference type="Proteomes" id="UP000029990">
    <property type="component" value="Unassembled WGS sequence"/>
</dbReference>
<dbReference type="Gene3D" id="3.30.1490.190">
    <property type="match status" value="1"/>
</dbReference>
<dbReference type="InterPro" id="IPR036390">
    <property type="entry name" value="WH_DNA-bd_sf"/>
</dbReference>
<dbReference type="EMBL" id="AVPI01000001">
    <property type="protein sequence ID" value="KGN35769.1"/>
    <property type="molecule type" value="Genomic_DNA"/>
</dbReference>
<gene>
    <name evidence="7" type="ORF">N798_00520</name>
</gene>
<evidence type="ECO:0000256" key="6">
    <source>
        <dbReference type="ARBA" id="ARBA00023163"/>
    </source>
</evidence>
<evidence type="ECO:0000256" key="5">
    <source>
        <dbReference type="ARBA" id="ARBA00023125"/>
    </source>
</evidence>
<dbReference type="SUPFAM" id="SSF46785">
    <property type="entry name" value="Winged helix' DNA-binding domain"/>
    <property type="match status" value="1"/>
</dbReference>
<dbReference type="PANTHER" id="PTHR33202">
    <property type="entry name" value="ZINC UPTAKE REGULATION PROTEIN"/>
    <property type="match status" value="1"/>
</dbReference>
<sequence>MVSDLGTRLRAAGRRLTPQRQQVLDAVESLGHATPEQIVDAVSARGGSPMALSTVYRSLDALSDLGLVSHTHVDHRVPSYHLTSHATHVHVVCRGCGSVGEAPVDVAEEFVERLDRSLGFEADVTHAAIHGLCRDCRKQT</sequence>
<reference evidence="7 8" key="1">
    <citation type="submission" date="2013-08" db="EMBL/GenBank/DDBJ databases">
        <title>The genome sequence of Knoellia flava.</title>
        <authorList>
            <person name="Zhu W."/>
            <person name="Wang G."/>
        </authorList>
    </citation>
    <scope>NUCLEOTIDE SEQUENCE [LARGE SCALE GENOMIC DNA]</scope>
    <source>
        <strain evidence="7 8">TL1</strain>
    </source>
</reference>
<keyword evidence="8" id="KW-1185">Reference proteome</keyword>
<comment type="similarity">
    <text evidence="1">Belongs to the Fur family.</text>
</comment>
<accession>A0ABR4XHT7</accession>
<evidence type="ECO:0000313" key="8">
    <source>
        <dbReference type="Proteomes" id="UP000029990"/>
    </source>
</evidence>
<dbReference type="InterPro" id="IPR036388">
    <property type="entry name" value="WH-like_DNA-bd_sf"/>
</dbReference>
<dbReference type="Gene3D" id="1.10.10.10">
    <property type="entry name" value="Winged helix-like DNA-binding domain superfamily/Winged helix DNA-binding domain"/>
    <property type="match status" value="1"/>
</dbReference>
<proteinExistence type="inferred from homology"/>
<dbReference type="PANTHER" id="PTHR33202:SF7">
    <property type="entry name" value="FERRIC UPTAKE REGULATION PROTEIN"/>
    <property type="match status" value="1"/>
</dbReference>
<evidence type="ECO:0000256" key="2">
    <source>
        <dbReference type="ARBA" id="ARBA00022491"/>
    </source>
</evidence>
<keyword evidence="3" id="KW-0862">Zinc</keyword>
<dbReference type="InterPro" id="IPR043135">
    <property type="entry name" value="Fur_C"/>
</dbReference>
<name>A0ABR4XHT7_9MICO</name>
<dbReference type="InterPro" id="IPR002481">
    <property type="entry name" value="FUR"/>
</dbReference>
<protein>
    <submittedName>
        <fullName evidence="7">Fur family transcriptional regulator</fullName>
    </submittedName>
</protein>